<protein>
    <recommendedName>
        <fullName evidence="10">Anamorsin homolog</fullName>
    </recommendedName>
    <alternativeName>
        <fullName evidence="10">Fe-S cluster assembly protein DRE2 homolog</fullName>
    </alternativeName>
</protein>
<dbReference type="GO" id="GO:0046872">
    <property type="term" value="F:metal ion binding"/>
    <property type="evidence" value="ECO:0007669"/>
    <property type="project" value="UniProtKB-KW"/>
</dbReference>
<feature type="short sequence motif" description="Cx2C motif 2" evidence="10">
    <location>
        <begin position="245"/>
        <end position="248"/>
    </location>
</feature>
<sequence>MAVSQCLIITPAVELSLSTIQTAIQEFQLDAQNTAVITQGTYDPTERGVFSQCKAGAYQKVVSVVNSKEAFFHSEHILKAMISMLSPGGTLYLQSMEADCTFDQLSRNLVLTGYVDPVQVTTRSSSVVKANKPSWEAGAKFSLKRTPQSQPAAAPVKLNPWATAMDDDDVVDENALLAGEMLAPVKVPDDCEVGEGGARKACKNCTCGRAEGEMKEKVELTQEMLDNPQSQGGCGNCSLGDAFRCSTCPYAGLPAFKMGEKIQLDTMAADI</sequence>
<dbReference type="InterPro" id="IPR007785">
    <property type="entry name" value="Anamorsin"/>
</dbReference>
<evidence type="ECO:0000256" key="1">
    <source>
        <dbReference type="ARBA" id="ARBA00001966"/>
    </source>
</evidence>
<comment type="domain">
    <text evidence="10">The N-terminal domain has structural similarity with S-adenosyl-L-methionine-dependent methyltransferases, but does not bind S-adenosyl-L-methionine. It is required for correct assembly of the 2 Fe-S clusters.</text>
</comment>
<dbReference type="Pfam" id="PF20922">
    <property type="entry name" value="Anamorsin_N"/>
    <property type="match status" value="1"/>
</dbReference>
<dbReference type="Pfam" id="PF05093">
    <property type="entry name" value="CIAPIN1"/>
    <property type="match status" value="1"/>
</dbReference>
<gene>
    <name evidence="13" type="ORF">POBO1169_LOCUS6785</name>
    <name evidence="14" type="ORF">POBO1169_LOCUS6786</name>
</gene>
<evidence type="ECO:0000256" key="2">
    <source>
        <dbReference type="ARBA" id="ARBA00008169"/>
    </source>
</evidence>
<evidence type="ECO:0000256" key="9">
    <source>
        <dbReference type="ARBA" id="ARBA00023128"/>
    </source>
</evidence>
<keyword evidence="4 10" id="KW-0963">Cytoplasm</keyword>
<dbReference type="HAMAP" id="MF_03115">
    <property type="entry name" value="Anamorsin"/>
    <property type="match status" value="1"/>
</dbReference>
<evidence type="ECO:0000259" key="12">
    <source>
        <dbReference type="Pfam" id="PF20922"/>
    </source>
</evidence>
<evidence type="ECO:0000259" key="11">
    <source>
        <dbReference type="Pfam" id="PF05093"/>
    </source>
</evidence>
<evidence type="ECO:0000256" key="7">
    <source>
        <dbReference type="ARBA" id="ARBA00023004"/>
    </source>
</evidence>
<dbReference type="EMBL" id="HBFA01013033">
    <property type="protein sequence ID" value="CAD8661301.1"/>
    <property type="molecule type" value="Transcribed_RNA"/>
</dbReference>
<evidence type="ECO:0000256" key="3">
    <source>
        <dbReference type="ARBA" id="ARBA00022485"/>
    </source>
</evidence>
<comment type="domain">
    <text evidence="10">The C-terminal domain binds 2 Fe-S clusters but is otherwise mostly in an intrinsically disordered conformation.</text>
</comment>
<comment type="function">
    <text evidence="10">Component of the cytosolic iron-sulfur (Fe-S) protein assembly (CIA) machinery. Required for the maturation of extramitochondrial Fe-S proteins. Part of an electron transfer chain functioning in an early step of cytosolic Fe-S biogenesis, facilitating the de novo assembly of a [4Fe-4S] cluster on the cytosolic Fe-S scaffold complex. Electrons are transferred from NADPH via a FAD- and FMN-containing diflavin oxidoreductase. Together with the diflavin oxidoreductase, also required for the assembly of the diferric tyrosyl radical cofactor of ribonucleotide reductase (RNR), probably by providing electrons for reduction during radical cofactor maturation in the catalytic small subunit.</text>
</comment>
<name>A0A6T7W491_9CHLO</name>
<proteinExistence type="inferred from homology"/>
<dbReference type="GO" id="GO:0009055">
    <property type="term" value="F:electron transfer activity"/>
    <property type="evidence" value="ECO:0007669"/>
    <property type="project" value="UniProtKB-UniRule"/>
</dbReference>
<keyword evidence="8 10" id="KW-0411">Iron-sulfur</keyword>
<dbReference type="InterPro" id="IPR049011">
    <property type="entry name" value="Anamorsin_N_metazoan"/>
</dbReference>
<accession>A0A6T7W491</accession>
<dbReference type="GO" id="GO:0005758">
    <property type="term" value="C:mitochondrial intermembrane space"/>
    <property type="evidence" value="ECO:0007669"/>
    <property type="project" value="UniProtKB-SubCell"/>
</dbReference>
<dbReference type="GO" id="GO:0051537">
    <property type="term" value="F:2 iron, 2 sulfur cluster binding"/>
    <property type="evidence" value="ECO:0007669"/>
    <property type="project" value="UniProtKB-UniRule"/>
</dbReference>
<feature type="short sequence motif" description="Cx2C motif 1" evidence="10">
    <location>
        <begin position="234"/>
        <end position="237"/>
    </location>
</feature>
<keyword evidence="7 10" id="KW-0408">Iron</keyword>
<dbReference type="GO" id="GO:0016226">
    <property type="term" value="P:iron-sulfur cluster assembly"/>
    <property type="evidence" value="ECO:0007669"/>
    <property type="project" value="UniProtKB-UniRule"/>
</dbReference>
<feature type="binding site" evidence="10">
    <location>
        <position position="245"/>
    </location>
    <ligand>
        <name>[4Fe-4S] cluster</name>
        <dbReference type="ChEBI" id="CHEBI:49883"/>
    </ligand>
</feature>
<reference evidence="14" key="1">
    <citation type="submission" date="2021-01" db="EMBL/GenBank/DDBJ databases">
        <authorList>
            <person name="Corre E."/>
            <person name="Pelletier E."/>
            <person name="Niang G."/>
            <person name="Scheremetjew M."/>
            <person name="Finn R."/>
            <person name="Kale V."/>
            <person name="Holt S."/>
            <person name="Cochrane G."/>
            <person name="Meng A."/>
            <person name="Brown T."/>
            <person name="Cohen L."/>
        </authorList>
    </citation>
    <scope>NUCLEOTIDE SEQUENCE</scope>
    <source>
        <strain evidence="14">CCMP722</strain>
    </source>
</reference>
<feature type="domain" description="Anamorsin C-terminal" evidence="11">
    <location>
        <begin position="187"/>
        <end position="264"/>
    </location>
</feature>
<feature type="binding site" evidence="10">
    <location>
        <position position="237"/>
    </location>
    <ligand>
        <name>[4Fe-4S] cluster</name>
        <dbReference type="ChEBI" id="CHEBI:49883"/>
    </ligand>
</feature>
<feature type="region of interest" description="Fe-S binding site B" evidence="10">
    <location>
        <begin position="234"/>
        <end position="248"/>
    </location>
</feature>
<feature type="binding site" evidence="10">
    <location>
        <position position="191"/>
    </location>
    <ligand>
        <name>[2Fe-2S] cluster</name>
        <dbReference type="ChEBI" id="CHEBI:190135"/>
    </ligand>
</feature>
<feature type="binding site" evidence="10">
    <location>
        <position position="202"/>
    </location>
    <ligand>
        <name>[2Fe-2S] cluster</name>
        <dbReference type="ChEBI" id="CHEBI:190135"/>
    </ligand>
</feature>
<comment type="subcellular location">
    <subcellularLocation>
        <location evidence="10">Cytoplasm</location>
    </subcellularLocation>
    <subcellularLocation>
        <location evidence="10">Mitochondrion intermembrane space</location>
    </subcellularLocation>
</comment>
<dbReference type="Gene3D" id="3.40.50.150">
    <property type="entry name" value="Vaccinia Virus protein VP39"/>
    <property type="match status" value="1"/>
</dbReference>
<comment type="similarity">
    <text evidence="2 10">Belongs to the anamorsin family.</text>
</comment>
<feature type="region of interest" description="Fe-S binding site A" evidence="10">
    <location>
        <begin position="191"/>
        <end position="207"/>
    </location>
</feature>
<keyword evidence="6 10" id="KW-0479">Metal-binding</keyword>
<comment type="caution">
    <text evidence="10">Lacks conserved residue(s) required for the propagation of feature annotation.</text>
</comment>
<evidence type="ECO:0000313" key="13">
    <source>
        <dbReference type="EMBL" id="CAD8661301.1"/>
    </source>
</evidence>
<comment type="cofactor">
    <cofactor evidence="10">
        <name>[2Fe-2S] cluster</name>
        <dbReference type="ChEBI" id="CHEBI:190135"/>
    </cofactor>
</comment>
<feature type="binding site" evidence="10">
    <location>
        <position position="207"/>
    </location>
    <ligand>
        <name>[2Fe-2S] cluster</name>
        <dbReference type="ChEBI" id="CHEBI:190135"/>
    </ligand>
</feature>
<dbReference type="PANTHER" id="PTHR13273:SF14">
    <property type="entry name" value="ANAMORSIN"/>
    <property type="match status" value="1"/>
</dbReference>
<feature type="binding site" evidence="10">
    <location>
        <position position="205"/>
    </location>
    <ligand>
        <name>[2Fe-2S] cluster</name>
        <dbReference type="ChEBI" id="CHEBI:190135"/>
    </ligand>
</feature>
<comment type="domain">
    <text evidence="10">The twin Cx2C motifs are involved in the recognition by the mitochondrial MIA40-ERV1 disulfide relay system. The formation of 2 disulfide bonds in the Cx2C motifs through dithiol/disulfide exchange reactions effectively traps the protein in the mitochondrial intermembrane space.</text>
</comment>
<organism evidence="14">
    <name type="scientific">Pyramimonas obovata</name>
    <dbReference type="NCBI Taxonomy" id="1411642"/>
    <lineage>
        <taxon>Eukaryota</taxon>
        <taxon>Viridiplantae</taxon>
        <taxon>Chlorophyta</taxon>
        <taxon>Pyramimonadophyceae</taxon>
        <taxon>Pyramimonadales</taxon>
        <taxon>Pyramimonadaceae</taxon>
        <taxon>Pyramimonas</taxon>
        <taxon>Pyramimonas incertae sedis</taxon>
    </lineage>
</organism>
<evidence type="ECO:0000256" key="4">
    <source>
        <dbReference type="ARBA" id="ARBA00022490"/>
    </source>
</evidence>
<evidence type="ECO:0000256" key="5">
    <source>
        <dbReference type="ARBA" id="ARBA00022714"/>
    </source>
</evidence>
<keyword evidence="3 10" id="KW-0004">4Fe-4S</keyword>
<evidence type="ECO:0000313" key="14">
    <source>
        <dbReference type="EMBL" id="CAD8661302.1"/>
    </source>
</evidence>
<dbReference type="InterPro" id="IPR046408">
    <property type="entry name" value="CIAPIN1"/>
</dbReference>
<dbReference type="InterPro" id="IPR029063">
    <property type="entry name" value="SAM-dependent_MTases_sf"/>
</dbReference>
<feature type="binding site" evidence="10">
    <location>
        <position position="234"/>
    </location>
    <ligand>
        <name>[4Fe-4S] cluster</name>
        <dbReference type="ChEBI" id="CHEBI:49883"/>
    </ligand>
</feature>
<evidence type="ECO:0000256" key="8">
    <source>
        <dbReference type="ARBA" id="ARBA00023014"/>
    </source>
</evidence>
<dbReference type="EMBL" id="HBFA01013034">
    <property type="protein sequence ID" value="CAD8661302.1"/>
    <property type="molecule type" value="Transcribed_RNA"/>
</dbReference>
<keyword evidence="5 10" id="KW-0001">2Fe-2S</keyword>
<dbReference type="GO" id="GO:0051539">
    <property type="term" value="F:4 iron, 4 sulfur cluster binding"/>
    <property type="evidence" value="ECO:0007669"/>
    <property type="project" value="UniProtKB-KW"/>
</dbReference>
<feature type="domain" description="Anamorsin N-terminal" evidence="12">
    <location>
        <begin position="48"/>
        <end position="125"/>
    </location>
</feature>
<dbReference type="AlphaFoldDB" id="A0A6T7W491"/>
<evidence type="ECO:0000256" key="6">
    <source>
        <dbReference type="ARBA" id="ARBA00022723"/>
    </source>
</evidence>
<evidence type="ECO:0000256" key="10">
    <source>
        <dbReference type="HAMAP-Rule" id="MF_03115"/>
    </source>
</evidence>
<keyword evidence="9 10" id="KW-0496">Mitochondrion</keyword>
<dbReference type="PANTHER" id="PTHR13273">
    <property type="entry name" value="ANAMORSIN"/>
    <property type="match status" value="1"/>
</dbReference>
<comment type="cofactor">
    <cofactor evidence="1 10">
        <name>[4Fe-4S] cluster</name>
        <dbReference type="ChEBI" id="CHEBI:49883"/>
    </cofactor>
</comment>
<feature type="binding site" evidence="10">
    <location>
        <position position="248"/>
    </location>
    <ligand>
        <name>[4Fe-4S] cluster</name>
        <dbReference type="ChEBI" id="CHEBI:49883"/>
    </ligand>
</feature>
<comment type="subunit">
    <text evidence="10">Monomer.</text>
</comment>